<evidence type="ECO:0000313" key="2">
    <source>
        <dbReference type="EMBL" id="RBR31681.1"/>
    </source>
</evidence>
<accession>A0A366SK75</accession>
<name>A0A366SK75_9ENTE</name>
<dbReference type="Pfam" id="PF12323">
    <property type="entry name" value="HTH_OrfB_IS605"/>
    <property type="match status" value="1"/>
</dbReference>
<protein>
    <recommendedName>
        <fullName evidence="1">Transposase putative helix-turn-helix domain-containing protein</fullName>
    </recommendedName>
</protein>
<dbReference type="AlphaFoldDB" id="A0A366SK75"/>
<evidence type="ECO:0000313" key="3">
    <source>
        <dbReference type="Proteomes" id="UP000252800"/>
    </source>
</evidence>
<organism evidence="2 3">
    <name type="scientific">Enterococcus cecorum</name>
    <dbReference type="NCBI Taxonomy" id="44008"/>
    <lineage>
        <taxon>Bacteria</taxon>
        <taxon>Bacillati</taxon>
        <taxon>Bacillota</taxon>
        <taxon>Bacilli</taxon>
        <taxon>Lactobacillales</taxon>
        <taxon>Enterococcaceae</taxon>
        <taxon>Enterococcus</taxon>
    </lineage>
</organism>
<dbReference type="EMBL" id="LEOY01000002">
    <property type="protein sequence ID" value="RBR31681.1"/>
    <property type="molecule type" value="Genomic_DNA"/>
</dbReference>
<comment type="caution">
    <text evidence="2">The sequence shown here is derived from an EMBL/GenBank/DDBJ whole genome shotgun (WGS) entry which is preliminary data.</text>
</comment>
<sequence>MRTAIKIRLKPTKEQEILFKKSCGVADGLTIIFWLKTRNIMQNIKKRSKKQKLESILIMC</sequence>
<feature type="domain" description="Transposase putative helix-turn-helix" evidence="1">
    <location>
        <begin position="1"/>
        <end position="26"/>
    </location>
</feature>
<proteinExistence type="predicted"/>
<evidence type="ECO:0000259" key="1">
    <source>
        <dbReference type="Pfam" id="PF12323"/>
    </source>
</evidence>
<dbReference type="Proteomes" id="UP000252800">
    <property type="component" value="Unassembled WGS sequence"/>
</dbReference>
<dbReference type="InterPro" id="IPR021027">
    <property type="entry name" value="Transposase_put_HTH"/>
</dbReference>
<reference evidence="2 3" key="1">
    <citation type="submission" date="2015-06" db="EMBL/GenBank/DDBJ databases">
        <title>The Genome Sequence of Enterococcus cecorum 170AEA1.</title>
        <authorList>
            <consortium name="The Broad Institute Genomics Platform"/>
            <consortium name="The Broad Institute Genome Sequencing Center for Infectious Disease"/>
            <person name="Earl A.M."/>
            <person name="Van Tyne D."/>
            <person name="Lebreton F."/>
            <person name="Saavedra J.T."/>
            <person name="Gilmore M.S."/>
            <person name="Manson McGuire A."/>
            <person name="Clock S."/>
            <person name="Crupain M."/>
            <person name="Rangan U."/>
            <person name="Young S."/>
            <person name="Abouelleil A."/>
            <person name="Cao P."/>
            <person name="Chapman S.B."/>
            <person name="Griggs A."/>
            <person name="Priest M."/>
            <person name="Shea T."/>
            <person name="Wortman J."/>
            <person name="Nusbaum C."/>
            <person name="Birren B."/>
        </authorList>
    </citation>
    <scope>NUCLEOTIDE SEQUENCE [LARGE SCALE GENOMIC DNA]</scope>
    <source>
        <strain evidence="2 3">170AEA1</strain>
    </source>
</reference>
<gene>
    <name evidence="2" type="ORF">EB18_00104</name>
</gene>
<dbReference type="RefSeq" id="WP_240184904.1">
    <property type="nucleotide sequence ID" value="NZ_KZ845739.1"/>
</dbReference>